<dbReference type="EMBL" id="CAJNNV010030751">
    <property type="protein sequence ID" value="CAE8633399.1"/>
    <property type="molecule type" value="Genomic_DNA"/>
</dbReference>
<sequence length="49" mass="5301">MPARCRQSPSGDMCPALGARMFAKLRLPGPIQTSGISSERRSSQQAVLR</sequence>
<accession>A0A813H727</accession>
<evidence type="ECO:0000313" key="2">
    <source>
        <dbReference type="EMBL" id="CAE8633399.1"/>
    </source>
</evidence>
<comment type="caution">
    <text evidence="2">The sequence shown here is derived from an EMBL/GenBank/DDBJ whole genome shotgun (WGS) entry which is preliminary data.</text>
</comment>
<evidence type="ECO:0000313" key="3">
    <source>
        <dbReference type="Proteomes" id="UP000654075"/>
    </source>
</evidence>
<dbReference type="AlphaFoldDB" id="A0A813H727"/>
<gene>
    <name evidence="2" type="ORF">PGLA1383_LOCUS49296</name>
</gene>
<evidence type="ECO:0000256" key="1">
    <source>
        <dbReference type="SAM" id="MobiDB-lite"/>
    </source>
</evidence>
<protein>
    <submittedName>
        <fullName evidence="2">Uncharacterized protein</fullName>
    </submittedName>
</protein>
<feature type="region of interest" description="Disordered" evidence="1">
    <location>
        <begin position="28"/>
        <end position="49"/>
    </location>
</feature>
<name>A0A813H727_POLGL</name>
<feature type="compositionally biased region" description="Polar residues" evidence="1">
    <location>
        <begin position="31"/>
        <end position="49"/>
    </location>
</feature>
<proteinExistence type="predicted"/>
<organism evidence="2 3">
    <name type="scientific">Polarella glacialis</name>
    <name type="common">Dinoflagellate</name>
    <dbReference type="NCBI Taxonomy" id="89957"/>
    <lineage>
        <taxon>Eukaryota</taxon>
        <taxon>Sar</taxon>
        <taxon>Alveolata</taxon>
        <taxon>Dinophyceae</taxon>
        <taxon>Suessiales</taxon>
        <taxon>Suessiaceae</taxon>
        <taxon>Polarella</taxon>
    </lineage>
</organism>
<keyword evidence="3" id="KW-1185">Reference proteome</keyword>
<dbReference type="Proteomes" id="UP000654075">
    <property type="component" value="Unassembled WGS sequence"/>
</dbReference>
<reference evidence="2" key="1">
    <citation type="submission" date="2021-02" db="EMBL/GenBank/DDBJ databases">
        <authorList>
            <person name="Dougan E. K."/>
            <person name="Rhodes N."/>
            <person name="Thang M."/>
            <person name="Chan C."/>
        </authorList>
    </citation>
    <scope>NUCLEOTIDE SEQUENCE</scope>
</reference>